<dbReference type="EMBL" id="ML145108">
    <property type="protein sequence ID" value="TBU60080.1"/>
    <property type="molecule type" value="Genomic_DNA"/>
</dbReference>
<keyword evidence="1" id="KW-0812">Transmembrane</keyword>
<dbReference type="AlphaFoldDB" id="A0A4Q9PZN6"/>
<evidence type="ECO:0000256" key="1">
    <source>
        <dbReference type="SAM" id="Phobius"/>
    </source>
</evidence>
<proteinExistence type="predicted"/>
<accession>A0A4Q9PZN6</accession>
<keyword evidence="1" id="KW-0472">Membrane</keyword>
<reference evidence="2 3" key="1">
    <citation type="submission" date="2019-01" db="EMBL/GenBank/DDBJ databases">
        <title>Draft genome sequences of three monokaryotic isolates of the white-rot basidiomycete fungus Dichomitus squalens.</title>
        <authorList>
            <consortium name="DOE Joint Genome Institute"/>
            <person name="Lopez S.C."/>
            <person name="Andreopoulos B."/>
            <person name="Pangilinan J."/>
            <person name="Lipzen A."/>
            <person name="Riley R."/>
            <person name="Ahrendt S."/>
            <person name="Ng V."/>
            <person name="Barry K."/>
            <person name="Daum C."/>
            <person name="Grigoriev I.V."/>
            <person name="Hilden K.S."/>
            <person name="Makela M.R."/>
            <person name="de Vries R.P."/>
        </authorList>
    </citation>
    <scope>NUCLEOTIDE SEQUENCE [LARGE SCALE GENOMIC DNA]</scope>
    <source>
        <strain evidence="2 3">CBS 464.89</strain>
    </source>
</reference>
<gene>
    <name evidence="2" type="ORF">BD310DRAFT_923850</name>
</gene>
<evidence type="ECO:0000313" key="3">
    <source>
        <dbReference type="Proteomes" id="UP000292082"/>
    </source>
</evidence>
<protein>
    <submittedName>
        <fullName evidence="2">Uncharacterized protein</fullName>
    </submittedName>
</protein>
<name>A0A4Q9PZN6_9APHY</name>
<sequence length="77" mass="8315">MTALYLGWDLATGLNISDKSCALSARGFDAVAYLLVIVLAAFTALRVYALGRRLCVLLLLSYPWCLLESTLLTSGSD</sequence>
<dbReference type="Proteomes" id="UP000292082">
    <property type="component" value="Unassembled WGS sequence"/>
</dbReference>
<evidence type="ECO:0000313" key="2">
    <source>
        <dbReference type="EMBL" id="TBU60080.1"/>
    </source>
</evidence>
<keyword evidence="1" id="KW-1133">Transmembrane helix</keyword>
<feature type="transmembrane region" description="Helical" evidence="1">
    <location>
        <begin position="30"/>
        <end position="49"/>
    </location>
</feature>
<keyword evidence="3" id="KW-1185">Reference proteome</keyword>
<organism evidence="2 3">
    <name type="scientific">Dichomitus squalens</name>
    <dbReference type="NCBI Taxonomy" id="114155"/>
    <lineage>
        <taxon>Eukaryota</taxon>
        <taxon>Fungi</taxon>
        <taxon>Dikarya</taxon>
        <taxon>Basidiomycota</taxon>
        <taxon>Agaricomycotina</taxon>
        <taxon>Agaricomycetes</taxon>
        <taxon>Polyporales</taxon>
        <taxon>Polyporaceae</taxon>
        <taxon>Dichomitus</taxon>
    </lineage>
</organism>